<dbReference type="HOGENOM" id="CLU_191595_0_0_3"/>
<dbReference type="RefSeq" id="WP_013323121.1">
    <property type="nucleotide sequence ID" value="NC_014501.1"/>
</dbReference>
<evidence type="ECO:0000313" key="2">
    <source>
        <dbReference type="Proteomes" id="UP000008206"/>
    </source>
</evidence>
<name>E0U9V8_GLOV7</name>
<dbReference type="OrthoDB" id="573792at2"/>
<keyword evidence="2" id="KW-1185">Reference proteome</keyword>
<gene>
    <name evidence="1" type="ordered locus">Cyan7822_3073</name>
</gene>
<dbReference type="KEGG" id="cyj:Cyan7822_3073"/>
<accession>E0U9V8</accession>
<protein>
    <submittedName>
        <fullName evidence="1">Uncharacterized protein</fullName>
    </submittedName>
</protein>
<dbReference type="eggNOG" id="ENOG5032GTE">
    <property type="taxonomic scope" value="Bacteria"/>
</dbReference>
<evidence type="ECO:0000313" key="1">
    <source>
        <dbReference type="EMBL" id="ADN15028.1"/>
    </source>
</evidence>
<organism evidence="1 2">
    <name type="scientific">Gloeothece verrucosa (strain PCC 7822)</name>
    <name type="common">Cyanothece sp. (strain PCC 7822)</name>
    <dbReference type="NCBI Taxonomy" id="497965"/>
    <lineage>
        <taxon>Bacteria</taxon>
        <taxon>Bacillati</taxon>
        <taxon>Cyanobacteriota</taxon>
        <taxon>Cyanophyceae</taxon>
        <taxon>Oscillatoriophycideae</taxon>
        <taxon>Chroococcales</taxon>
        <taxon>Aphanothecaceae</taxon>
        <taxon>Gloeothece</taxon>
        <taxon>Gloeothece verrucosa</taxon>
    </lineage>
</organism>
<sequence>MPSASSVEQVYADLDKIEQVDSVTGAVYRERAQDILATPSIALQLRKAIADRLCQINQLLMFKTVDGEDSY</sequence>
<dbReference type="AlphaFoldDB" id="E0U9V8"/>
<proteinExistence type="predicted"/>
<dbReference type="EMBL" id="CP002198">
    <property type="protein sequence ID" value="ADN15028.1"/>
    <property type="molecule type" value="Genomic_DNA"/>
</dbReference>
<dbReference type="Proteomes" id="UP000008206">
    <property type="component" value="Chromosome"/>
</dbReference>
<reference evidence="2" key="1">
    <citation type="journal article" date="2011" name="MBio">
        <title>Novel metabolic attributes of the genus Cyanothece, comprising a group of unicellular nitrogen-fixing Cyanobacteria.</title>
        <authorList>
            <person name="Bandyopadhyay A."/>
            <person name="Elvitigala T."/>
            <person name="Welsh E."/>
            <person name="Stockel J."/>
            <person name="Liberton M."/>
            <person name="Min H."/>
            <person name="Sherman L.A."/>
            <person name="Pakrasi H.B."/>
        </authorList>
    </citation>
    <scope>NUCLEOTIDE SEQUENCE [LARGE SCALE GENOMIC DNA]</scope>
    <source>
        <strain evidence="2">PCC 7822</strain>
    </source>
</reference>